<accession>A0ABT1DFS5</accession>
<protein>
    <submittedName>
        <fullName evidence="7">LysE family translocator</fullName>
    </submittedName>
</protein>
<organism evidence="7 8">
    <name type="scientific">Paractinoplanes aksuensis</name>
    <dbReference type="NCBI Taxonomy" id="2939490"/>
    <lineage>
        <taxon>Bacteria</taxon>
        <taxon>Bacillati</taxon>
        <taxon>Actinomycetota</taxon>
        <taxon>Actinomycetes</taxon>
        <taxon>Micromonosporales</taxon>
        <taxon>Micromonosporaceae</taxon>
        <taxon>Paractinoplanes</taxon>
    </lineage>
</organism>
<reference evidence="7 8" key="1">
    <citation type="submission" date="2022-06" db="EMBL/GenBank/DDBJ databases">
        <title>New Species of the Genus Actinoplanes, ActinopZanes ferrugineus.</title>
        <authorList>
            <person name="Ding P."/>
        </authorList>
    </citation>
    <scope>NUCLEOTIDE SEQUENCE [LARGE SCALE GENOMIC DNA]</scope>
    <source>
        <strain evidence="7 8">TRM88003</strain>
    </source>
</reference>
<dbReference type="Pfam" id="PF01810">
    <property type="entry name" value="LysE"/>
    <property type="match status" value="1"/>
</dbReference>
<comment type="caution">
    <text evidence="7">The sequence shown here is derived from an EMBL/GenBank/DDBJ whole genome shotgun (WGS) entry which is preliminary data.</text>
</comment>
<evidence type="ECO:0000256" key="5">
    <source>
        <dbReference type="ARBA" id="ARBA00023136"/>
    </source>
</evidence>
<dbReference type="InterPro" id="IPR001123">
    <property type="entry name" value="LeuE-type"/>
</dbReference>
<dbReference type="RefSeq" id="WP_253235956.1">
    <property type="nucleotide sequence ID" value="NZ_JAMYJR010000002.1"/>
</dbReference>
<evidence type="ECO:0000256" key="4">
    <source>
        <dbReference type="ARBA" id="ARBA00022989"/>
    </source>
</evidence>
<keyword evidence="8" id="KW-1185">Reference proteome</keyword>
<name>A0ABT1DFS5_9ACTN</name>
<keyword evidence="4 6" id="KW-1133">Transmembrane helix</keyword>
<dbReference type="PANTHER" id="PTHR30086:SF20">
    <property type="entry name" value="ARGININE EXPORTER PROTEIN ARGO-RELATED"/>
    <property type="match status" value="1"/>
</dbReference>
<proteinExistence type="predicted"/>
<evidence type="ECO:0000313" key="7">
    <source>
        <dbReference type="EMBL" id="MCO8269694.1"/>
    </source>
</evidence>
<dbReference type="EMBL" id="JAMYJR010000002">
    <property type="protein sequence ID" value="MCO8269694.1"/>
    <property type="molecule type" value="Genomic_DNA"/>
</dbReference>
<keyword evidence="3 6" id="KW-0812">Transmembrane</keyword>
<evidence type="ECO:0000256" key="3">
    <source>
        <dbReference type="ARBA" id="ARBA00022692"/>
    </source>
</evidence>
<dbReference type="PIRSF" id="PIRSF006324">
    <property type="entry name" value="LeuE"/>
    <property type="match status" value="1"/>
</dbReference>
<sequence length="210" mass="22628">MTIAALWSFVLVVGLLTLTPGLDTALILRTASIRSARQAWGVVLGIQTGTLVWGVLASAGITALLTASHVAYEVVRWAGVAYLVWMGARMLWSSWRREPQGDGEPALADTAGFVTGWRRGLLTNLLNPKVGAFYMALLPQFIPAGATPLFYGILLAGVHVALGLLWSTVLVATARRLRTLLSRPRARRLLDRVTGVVIVAFGVRLATEAR</sequence>
<feature type="transmembrane region" description="Helical" evidence="6">
    <location>
        <begin position="6"/>
        <end position="28"/>
    </location>
</feature>
<keyword evidence="2" id="KW-1003">Cell membrane</keyword>
<dbReference type="Proteomes" id="UP001523369">
    <property type="component" value="Unassembled WGS sequence"/>
</dbReference>
<evidence type="ECO:0000256" key="2">
    <source>
        <dbReference type="ARBA" id="ARBA00022475"/>
    </source>
</evidence>
<feature type="transmembrane region" description="Helical" evidence="6">
    <location>
        <begin position="40"/>
        <end position="68"/>
    </location>
</feature>
<evidence type="ECO:0000313" key="8">
    <source>
        <dbReference type="Proteomes" id="UP001523369"/>
    </source>
</evidence>
<gene>
    <name evidence="7" type="ORF">M1L60_03705</name>
</gene>
<feature type="transmembrane region" description="Helical" evidence="6">
    <location>
        <begin position="148"/>
        <end position="169"/>
    </location>
</feature>
<evidence type="ECO:0000256" key="6">
    <source>
        <dbReference type="SAM" id="Phobius"/>
    </source>
</evidence>
<evidence type="ECO:0000256" key="1">
    <source>
        <dbReference type="ARBA" id="ARBA00004651"/>
    </source>
</evidence>
<keyword evidence="5 6" id="KW-0472">Membrane</keyword>
<comment type="subcellular location">
    <subcellularLocation>
        <location evidence="1">Cell membrane</location>
        <topology evidence="1">Multi-pass membrane protein</topology>
    </subcellularLocation>
</comment>
<dbReference type="PANTHER" id="PTHR30086">
    <property type="entry name" value="ARGININE EXPORTER PROTEIN ARGO"/>
    <property type="match status" value="1"/>
</dbReference>